<dbReference type="InterPro" id="IPR014238">
    <property type="entry name" value="Spore_YlmC/YmxH"/>
</dbReference>
<dbReference type="Proteomes" id="UP000824025">
    <property type="component" value="Unassembled WGS sequence"/>
</dbReference>
<gene>
    <name evidence="2" type="ORF">H9726_05135</name>
</gene>
<dbReference type="NCBIfam" id="TIGR02888">
    <property type="entry name" value="spore_YlmC_YmxH"/>
    <property type="match status" value="1"/>
</dbReference>
<dbReference type="InterPro" id="IPR011033">
    <property type="entry name" value="PRC_barrel-like_sf"/>
</dbReference>
<protein>
    <submittedName>
        <fullName evidence="2">YlmC/YmxH family sporulation protein</fullName>
    </submittedName>
</protein>
<dbReference type="EMBL" id="DXCF01000027">
    <property type="protein sequence ID" value="HIZ09858.1"/>
    <property type="molecule type" value="Genomic_DNA"/>
</dbReference>
<evidence type="ECO:0000259" key="1">
    <source>
        <dbReference type="Pfam" id="PF05239"/>
    </source>
</evidence>
<proteinExistence type="predicted"/>
<feature type="domain" description="PRC-barrel" evidence="1">
    <location>
        <begin position="2"/>
        <end position="74"/>
    </location>
</feature>
<evidence type="ECO:0000313" key="3">
    <source>
        <dbReference type="Proteomes" id="UP000824025"/>
    </source>
</evidence>
<dbReference type="InterPro" id="IPR027275">
    <property type="entry name" value="PRC-brl_dom"/>
</dbReference>
<dbReference type="SUPFAM" id="SSF50346">
    <property type="entry name" value="PRC-barrel domain"/>
    <property type="match status" value="1"/>
</dbReference>
<comment type="caution">
    <text evidence="2">The sequence shown here is derived from an EMBL/GenBank/DDBJ whole genome shotgun (WGS) entry which is preliminary data.</text>
</comment>
<name>A0A9D2D781_9FIRM</name>
<sequence>MEVSFRELKNKFVVNVSDGRNLGKANDLLFTYPEGRVLGIAVPGKRGWRPFRNNDLFISLRSIVKIGTDVVLVDLKNVRPEGCRDNKRGGFCRAEEYPQQGSRRDFGEYE</sequence>
<dbReference type="AlphaFoldDB" id="A0A9D2D781"/>
<accession>A0A9D2D781</accession>
<dbReference type="Gene3D" id="2.30.30.240">
    <property type="entry name" value="PRC-barrel domain"/>
    <property type="match status" value="1"/>
</dbReference>
<organism evidence="2 3">
    <name type="scientific">Candidatus Borkfalkia avicola</name>
    <dbReference type="NCBI Taxonomy" id="2838503"/>
    <lineage>
        <taxon>Bacteria</taxon>
        <taxon>Bacillati</taxon>
        <taxon>Bacillota</taxon>
        <taxon>Clostridia</taxon>
        <taxon>Christensenellales</taxon>
        <taxon>Christensenellaceae</taxon>
        <taxon>Candidatus Borkfalkia</taxon>
    </lineage>
</organism>
<evidence type="ECO:0000313" key="2">
    <source>
        <dbReference type="EMBL" id="HIZ09858.1"/>
    </source>
</evidence>
<reference evidence="2" key="1">
    <citation type="journal article" date="2021" name="PeerJ">
        <title>Extensive microbial diversity within the chicken gut microbiome revealed by metagenomics and culture.</title>
        <authorList>
            <person name="Gilroy R."/>
            <person name="Ravi A."/>
            <person name="Getino M."/>
            <person name="Pursley I."/>
            <person name="Horton D.L."/>
            <person name="Alikhan N.F."/>
            <person name="Baker D."/>
            <person name="Gharbi K."/>
            <person name="Hall N."/>
            <person name="Watson M."/>
            <person name="Adriaenssens E.M."/>
            <person name="Foster-Nyarko E."/>
            <person name="Jarju S."/>
            <person name="Secka A."/>
            <person name="Antonio M."/>
            <person name="Oren A."/>
            <person name="Chaudhuri R.R."/>
            <person name="La Ragione R."/>
            <person name="Hildebrand F."/>
            <person name="Pallen M.J."/>
        </authorList>
    </citation>
    <scope>NUCLEOTIDE SEQUENCE</scope>
    <source>
        <strain evidence="2">CHK192-19661</strain>
    </source>
</reference>
<dbReference type="Pfam" id="PF05239">
    <property type="entry name" value="PRC"/>
    <property type="match status" value="1"/>
</dbReference>
<reference evidence="2" key="2">
    <citation type="submission" date="2021-04" db="EMBL/GenBank/DDBJ databases">
        <authorList>
            <person name="Gilroy R."/>
        </authorList>
    </citation>
    <scope>NUCLEOTIDE SEQUENCE</scope>
    <source>
        <strain evidence="2">CHK192-19661</strain>
    </source>
</reference>